<keyword evidence="2" id="KW-1185">Reference proteome</keyword>
<protein>
    <submittedName>
        <fullName evidence="1">Uncharacterized protein</fullName>
    </submittedName>
</protein>
<evidence type="ECO:0000313" key="2">
    <source>
        <dbReference type="Proteomes" id="UP001060085"/>
    </source>
</evidence>
<gene>
    <name evidence="1" type="ORF">M9H77_21025</name>
</gene>
<proteinExistence type="predicted"/>
<accession>A0ACC0AMM4</accession>
<sequence length="108" mass="11648">MSGKQPIRPRRSLALGLDDRTLSPLARTRYSSHSSTITATSSVTLLMEDIDEGIEESSDEEHNDEGRGSFEFDLEVVGMTPGTGLKEEVDFDDVTDALTGDAGLSGQK</sequence>
<dbReference type="EMBL" id="CM044705">
    <property type="protein sequence ID" value="KAI5661702.1"/>
    <property type="molecule type" value="Genomic_DNA"/>
</dbReference>
<organism evidence="1 2">
    <name type="scientific">Catharanthus roseus</name>
    <name type="common">Madagascar periwinkle</name>
    <name type="synonym">Vinca rosea</name>
    <dbReference type="NCBI Taxonomy" id="4058"/>
    <lineage>
        <taxon>Eukaryota</taxon>
        <taxon>Viridiplantae</taxon>
        <taxon>Streptophyta</taxon>
        <taxon>Embryophyta</taxon>
        <taxon>Tracheophyta</taxon>
        <taxon>Spermatophyta</taxon>
        <taxon>Magnoliopsida</taxon>
        <taxon>eudicotyledons</taxon>
        <taxon>Gunneridae</taxon>
        <taxon>Pentapetalae</taxon>
        <taxon>asterids</taxon>
        <taxon>lamiids</taxon>
        <taxon>Gentianales</taxon>
        <taxon>Apocynaceae</taxon>
        <taxon>Rauvolfioideae</taxon>
        <taxon>Vinceae</taxon>
        <taxon>Catharanthinae</taxon>
        <taxon>Catharanthus</taxon>
    </lineage>
</organism>
<comment type="caution">
    <text evidence="1">The sequence shown here is derived from an EMBL/GenBank/DDBJ whole genome shotgun (WGS) entry which is preliminary data.</text>
</comment>
<evidence type="ECO:0000313" key="1">
    <source>
        <dbReference type="EMBL" id="KAI5661702.1"/>
    </source>
</evidence>
<reference evidence="2" key="1">
    <citation type="journal article" date="2023" name="Nat. Plants">
        <title>Single-cell RNA sequencing provides a high-resolution roadmap for understanding the multicellular compartmentation of specialized metabolism.</title>
        <authorList>
            <person name="Sun S."/>
            <person name="Shen X."/>
            <person name="Li Y."/>
            <person name="Li Y."/>
            <person name="Wang S."/>
            <person name="Li R."/>
            <person name="Zhang H."/>
            <person name="Shen G."/>
            <person name="Guo B."/>
            <person name="Wei J."/>
            <person name="Xu J."/>
            <person name="St-Pierre B."/>
            <person name="Chen S."/>
            <person name="Sun C."/>
        </authorList>
    </citation>
    <scope>NUCLEOTIDE SEQUENCE [LARGE SCALE GENOMIC DNA]</scope>
</reference>
<name>A0ACC0AMM4_CATRO</name>
<dbReference type="Proteomes" id="UP001060085">
    <property type="component" value="Linkage Group LG05"/>
</dbReference>